<dbReference type="Gene3D" id="3.90.180.10">
    <property type="entry name" value="Medium-chain alcohol dehydrogenases, catalytic domain"/>
    <property type="match status" value="1"/>
</dbReference>
<dbReference type="EMBL" id="CAXITT010000042">
    <property type="protein sequence ID" value="CAL1529095.1"/>
    <property type="molecule type" value="Genomic_DNA"/>
</dbReference>
<dbReference type="PANTHER" id="PTHR43205">
    <property type="entry name" value="PROSTAGLANDIN REDUCTASE"/>
    <property type="match status" value="1"/>
</dbReference>
<dbReference type="AlphaFoldDB" id="A0AAV2H659"/>
<organism evidence="1 2">
    <name type="scientific">Lymnaea stagnalis</name>
    <name type="common">Great pond snail</name>
    <name type="synonym">Helix stagnalis</name>
    <dbReference type="NCBI Taxonomy" id="6523"/>
    <lineage>
        <taxon>Eukaryota</taxon>
        <taxon>Metazoa</taxon>
        <taxon>Spiralia</taxon>
        <taxon>Lophotrochozoa</taxon>
        <taxon>Mollusca</taxon>
        <taxon>Gastropoda</taxon>
        <taxon>Heterobranchia</taxon>
        <taxon>Euthyneura</taxon>
        <taxon>Panpulmonata</taxon>
        <taxon>Hygrophila</taxon>
        <taxon>Lymnaeoidea</taxon>
        <taxon>Lymnaeidae</taxon>
        <taxon>Lymnaea</taxon>
    </lineage>
</organism>
<name>A0AAV2H659_LYMST</name>
<keyword evidence="2" id="KW-1185">Reference proteome</keyword>
<comment type="caution">
    <text evidence="1">The sequence shown here is derived from an EMBL/GenBank/DDBJ whole genome shotgun (WGS) entry which is preliminary data.</text>
</comment>
<evidence type="ECO:0000313" key="1">
    <source>
        <dbReference type="EMBL" id="CAL1529095.1"/>
    </source>
</evidence>
<sequence>MKAQGSICVCGYVHSYALQTSQAQTQGPYRLFSTKDGHVISSSVHDFAQKFPEAESKILEWIHLGKLKYREILFNGFERLPDALTALYDGRNVGKIIVKSAFAANLQTMVVNV</sequence>
<accession>A0AAV2H659</accession>
<proteinExistence type="predicted"/>
<dbReference type="InterPro" id="IPR045010">
    <property type="entry name" value="MDR_fam"/>
</dbReference>
<evidence type="ECO:0000313" key="2">
    <source>
        <dbReference type="Proteomes" id="UP001497497"/>
    </source>
</evidence>
<protein>
    <submittedName>
        <fullName evidence="1">Uncharacterized protein</fullName>
    </submittedName>
</protein>
<reference evidence="1 2" key="1">
    <citation type="submission" date="2024-04" db="EMBL/GenBank/DDBJ databases">
        <authorList>
            <consortium name="Genoscope - CEA"/>
            <person name="William W."/>
        </authorList>
    </citation>
    <scope>NUCLEOTIDE SEQUENCE [LARGE SCALE GENOMIC DNA]</scope>
</reference>
<dbReference type="PANTHER" id="PTHR43205:SF7">
    <property type="entry name" value="PROSTAGLANDIN REDUCTASE 1"/>
    <property type="match status" value="1"/>
</dbReference>
<dbReference type="Gene3D" id="3.40.50.720">
    <property type="entry name" value="NAD(P)-binding Rossmann-like Domain"/>
    <property type="match status" value="1"/>
</dbReference>
<dbReference type="GO" id="GO:0016628">
    <property type="term" value="F:oxidoreductase activity, acting on the CH-CH group of donors, NAD or NADP as acceptor"/>
    <property type="evidence" value="ECO:0007669"/>
    <property type="project" value="InterPro"/>
</dbReference>
<dbReference type="Proteomes" id="UP001497497">
    <property type="component" value="Unassembled WGS sequence"/>
</dbReference>
<gene>
    <name evidence="1" type="ORF">GSLYS_00003250001</name>
</gene>